<dbReference type="CDD" id="cd02009">
    <property type="entry name" value="TPP_SHCHC_synthase"/>
    <property type="match status" value="1"/>
</dbReference>
<reference evidence="9 10" key="1">
    <citation type="submission" date="2020-07" db="EMBL/GenBank/DDBJ databases">
        <title>Sequencing the genomes of 1000 actinobacteria strains.</title>
        <authorList>
            <person name="Klenk H.-P."/>
        </authorList>
    </citation>
    <scope>NUCLEOTIDE SEQUENCE [LARGE SCALE GENOMIC DNA]</scope>
    <source>
        <strain evidence="9 10">DSM 7487</strain>
    </source>
</reference>
<gene>
    <name evidence="6" type="primary">menD</name>
    <name evidence="9" type="ORF">BJ968_001632</name>
</gene>
<dbReference type="InterPro" id="IPR029061">
    <property type="entry name" value="THDP-binding"/>
</dbReference>
<comment type="function">
    <text evidence="6">Catalyzes the thiamine diphosphate-dependent decarboxylation of 2-oxoglutarate and the subsequent addition of the resulting succinic semialdehyde-thiamine pyrophosphate anion to isochorismate to yield 2-succinyl-5-enolpyruvyl-6-hydroxy-3-cyclohexene-1-carboxylate (SEPHCHC).</text>
</comment>
<dbReference type="UniPathway" id="UPA00079"/>
<dbReference type="PIRSF" id="PIRSF004983">
    <property type="entry name" value="MenD"/>
    <property type="match status" value="1"/>
</dbReference>
<dbReference type="RefSeq" id="WP_179750823.1">
    <property type="nucleotide sequence ID" value="NZ_BAAAGN010000005.1"/>
</dbReference>
<evidence type="ECO:0000256" key="6">
    <source>
        <dbReference type="HAMAP-Rule" id="MF_01659"/>
    </source>
</evidence>
<dbReference type="InterPro" id="IPR012001">
    <property type="entry name" value="Thiamin_PyroP_enz_TPP-bd_dom"/>
</dbReference>
<dbReference type="Pfam" id="PF02776">
    <property type="entry name" value="TPP_enzyme_N"/>
    <property type="match status" value="1"/>
</dbReference>
<feature type="domain" description="Thiamine pyrophosphate enzyme TPP-binding" evidence="7">
    <location>
        <begin position="413"/>
        <end position="522"/>
    </location>
</feature>
<comment type="caution">
    <text evidence="9">The sequence shown here is derived from an EMBL/GenBank/DDBJ whole genome shotgun (WGS) entry which is preliminary data.</text>
</comment>
<comment type="cofactor">
    <cofactor evidence="6">
        <name>Mg(2+)</name>
        <dbReference type="ChEBI" id="CHEBI:18420"/>
    </cofactor>
    <cofactor evidence="6">
        <name>Mn(2+)</name>
        <dbReference type="ChEBI" id="CHEBI:29035"/>
    </cofactor>
</comment>
<dbReference type="HAMAP" id="MF_01659">
    <property type="entry name" value="MenD"/>
    <property type="match status" value="1"/>
</dbReference>
<dbReference type="GO" id="GO:0030145">
    <property type="term" value="F:manganese ion binding"/>
    <property type="evidence" value="ECO:0007669"/>
    <property type="project" value="UniProtKB-UniRule"/>
</dbReference>
<evidence type="ECO:0000256" key="5">
    <source>
        <dbReference type="ARBA" id="ARBA00023211"/>
    </source>
</evidence>
<evidence type="ECO:0000256" key="1">
    <source>
        <dbReference type="ARBA" id="ARBA00022679"/>
    </source>
</evidence>
<protein>
    <recommendedName>
        <fullName evidence="6">2-succinyl-5-enolpyruvyl-6-hydroxy-3-cyclohexene-1-carboxylate synthase</fullName>
        <shortName evidence="6">SEPHCHC synthase</shortName>
        <ecNumber evidence="6">2.2.1.9</ecNumber>
    </recommendedName>
    <alternativeName>
        <fullName evidence="6">Menaquinone biosynthesis protein MenD</fullName>
    </alternativeName>
</protein>
<keyword evidence="6" id="KW-0474">Menaquinone biosynthesis</keyword>
<dbReference type="EMBL" id="JACCBB010000001">
    <property type="protein sequence ID" value="NYD22092.1"/>
    <property type="molecule type" value="Genomic_DNA"/>
</dbReference>
<dbReference type="GO" id="GO:0000287">
    <property type="term" value="F:magnesium ion binding"/>
    <property type="evidence" value="ECO:0007669"/>
    <property type="project" value="UniProtKB-UniRule"/>
</dbReference>
<dbReference type="InterPro" id="IPR004433">
    <property type="entry name" value="MenaQ_synth_MenD"/>
</dbReference>
<evidence type="ECO:0000256" key="3">
    <source>
        <dbReference type="ARBA" id="ARBA00022842"/>
    </source>
</evidence>
<comment type="cofactor">
    <cofactor evidence="6">
        <name>thiamine diphosphate</name>
        <dbReference type="ChEBI" id="CHEBI:58937"/>
    </cofactor>
    <text evidence="6">Binds 1 thiamine pyrophosphate per subunit.</text>
</comment>
<accession>A0A7Y9DK68</accession>
<dbReference type="GO" id="GO:0030976">
    <property type="term" value="F:thiamine pyrophosphate binding"/>
    <property type="evidence" value="ECO:0007669"/>
    <property type="project" value="UniProtKB-UniRule"/>
</dbReference>
<dbReference type="Proteomes" id="UP000521922">
    <property type="component" value="Unassembled WGS sequence"/>
</dbReference>
<sequence>MNHSTAFATVLVDALVRLGLRHLVLSPGSRSAPLAYAAARAADAGRLRLHVRVDERSAGFLALGLARAGELVAVVTTSGTAVANLHPAVLEAHHAGVPLVVLSADRPHELRGSGASQTADAQARTFLPSVRFSADLPAPVDPRAQAPAWRSVVSRAVAAARGLRGQGPGPVHLDVGFADPLTPSPDVFAPSAVGLTEVTASPAPQPVLLPRGPRTLVLAGDAPDPATGRAAQELAEQAGWPLLAEPSSGARGGERAVGPYRLLLDAVDAHGPLGDVDRVVLFGHPTLSRPVTRLLARDDVELVVVSATGRWPDAGFRAARVVPAVAVEDPAGEAEQELAARWDRAAKLAADAVDAVLDDEDALAGPWAAREVVQACAADGSALVVAASNAVRDVDLAGRPLGVRGVSNRGLAGIDGTLATAEGVALGLGSARVLVGDLAFLHDANALLPVPGETRADLTVVLVNDDGGGIFETLEHASAVDRATFERVVATPHGVDVAALCAAYGVPHARPATRAQAAAAIAAPPAGLRVVELVVDRAAVRSRLERVTAAVRAAVLDA</sequence>
<dbReference type="Gene3D" id="3.40.50.970">
    <property type="match status" value="2"/>
</dbReference>
<dbReference type="Gene3D" id="3.40.50.1220">
    <property type="entry name" value="TPP-binding domain"/>
    <property type="match status" value="1"/>
</dbReference>
<keyword evidence="5 6" id="KW-0464">Manganese</keyword>
<comment type="subunit">
    <text evidence="6">Homodimer.</text>
</comment>
<evidence type="ECO:0000256" key="4">
    <source>
        <dbReference type="ARBA" id="ARBA00023052"/>
    </source>
</evidence>
<comment type="pathway">
    <text evidence="6">Quinol/quinone metabolism; menaquinone biosynthesis.</text>
</comment>
<dbReference type="PANTHER" id="PTHR42916">
    <property type="entry name" value="2-SUCCINYL-5-ENOLPYRUVYL-6-HYDROXY-3-CYCLOHEXENE-1-CARBOXYLATE SYNTHASE"/>
    <property type="match status" value="1"/>
</dbReference>
<dbReference type="InterPro" id="IPR011766">
    <property type="entry name" value="TPP_enzyme_TPP-bd"/>
</dbReference>
<evidence type="ECO:0000259" key="8">
    <source>
        <dbReference type="Pfam" id="PF02776"/>
    </source>
</evidence>
<evidence type="ECO:0000313" key="10">
    <source>
        <dbReference type="Proteomes" id="UP000521922"/>
    </source>
</evidence>
<feature type="domain" description="Thiamine pyrophosphate enzyme N-terminal TPP-binding" evidence="8">
    <location>
        <begin position="7"/>
        <end position="121"/>
    </location>
</feature>
<dbReference type="CDD" id="cd07037">
    <property type="entry name" value="TPP_PYR_MenD"/>
    <property type="match status" value="1"/>
</dbReference>
<keyword evidence="4 6" id="KW-0786">Thiamine pyrophosphate</keyword>
<comment type="similarity">
    <text evidence="6">Belongs to the TPP enzyme family. MenD subfamily.</text>
</comment>
<dbReference type="PANTHER" id="PTHR42916:SF1">
    <property type="entry name" value="PROTEIN PHYLLO, CHLOROPLASTIC"/>
    <property type="match status" value="1"/>
</dbReference>
<comment type="pathway">
    <text evidence="6">Quinol/quinone metabolism; 1,4-dihydroxy-2-naphthoate biosynthesis; 1,4-dihydroxy-2-naphthoate from chorismate: step 2/7.</text>
</comment>
<organism evidence="9 10">
    <name type="scientific">Kineococcus aurantiacus</name>
    <dbReference type="NCBI Taxonomy" id="37633"/>
    <lineage>
        <taxon>Bacteria</taxon>
        <taxon>Bacillati</taxon>
        <taxon>Actinomycetota</taxon>
        <taxon>Actinomycetes</taxon>
        <taxon>Kineosporiales</taxon>
        <taxon>Kineosporiaceae</taxon>
        <taxon>Kineococcus</taxon>
    </lineage>
</organism>
<evidence type="ECO:0000313" key="9">
    <source>
        <dbReference type="EMBL" id="NYD22092.1"/>
    </source>
</evidence>
<dbReference type="Pfam" id="PF02775">
    <property type="entry name" value="TPP_enzyme_C"/>
    <property type="match status" value="1"/>
</dbReference>
<dbReference type="AlphaFoldDB" id="A0A7Y9DK68"/>
<dbReference type="GO" id="GO:0009234">
    <property type="term" value="P:menaquinone biosynthetic process"/>
    <property type="evidence" value="ECO:0007669"/>
    <property type="project" value="UniProtKB-UniRule"/>
</dbReference>
<keyword evidence="10" id="KW-1185">Reference proteome</keyword>
<proteinExistence type="inferred from homology"/>
<evidence type="ECO:0000259" key="7">
    <source>
        <dbReference type="Pfam" id="PF02775"/>
    </source>
</evidence>
<name>A0A7Y9DK68_9ACTN</name>
<keyword evidence="1 6" id="KW-0808">Transferase</keyword>
<keyword evidence="2 6" id="KW-0479">Metal-binding</keyword>
<dbReference type="NCBIfam" id="TIGR00173">
    <property type="entry name" value="menD"/>
    <property type="match status" value="1"/>
</dbReference>
<evidence type="ECO:0000256" key="2">
    <source>
        <dbReference type="ARBA" id="ARBA00022723"/>
    </source>
</evidence>
<comment type="catalytic activity">
    <reaction evidence="6">
        <text>isochorismate + 2-oxoglutarate + H(+) = 5-enolpyruvoyl-6-hydroxy-2-succinyl-cyclohex-3-ene-1-carboxylate + CO2</text>
        <dbReference type="Rhea" id="RHEA:25593"/>
        <dbReference type="ChEBI" id="CHEBI:15378"/>
        <dbReference type="ChEBI" id="CHEBI:16526"/>
        <dbReference type="ChEBI" id="CHEBI:16810"/>
        <dbReference type="ChEBI" id="CHEBI:29780"/>
        <dbReference type="ChEBI" id="CHEBI:58818"/>
        <dbReference type="EC" id="2.2.1.9"/>
    </reaction>
</comment>
<dbReference type="SUPFAM" id="SSF52518">
    <property type="entry name" value="Thiamin diphosphate-binding fold (THDP-binding)"/>
    <property type="match status" value="2"/>
</dbReference>
<dbReference type="GO" id="GO:0070204">
    <property type="term" value="F:2-succinyl-5-enolpyruvyl-6-hydroxy-3-cyclohexene-1-carboxylic-acid synthase activity"/>
    <property type="evidence" value="ECO:0007669"/>
    <property type="project" value="UniProtKB-UniRule"/>
</dbReference>
<dbReference type="UniPathway" id="UPA01057">
    <property type="reaction ID" value="UER00164"/>
</dbReference>
<keyword evidence="3 6" id="KW-0460">Magnesium</keyword>
<dbReference type="EC" id="2.2.1.9" evidence="6"/>